<sequence>MTDSERSYVTDEDYSRIMNETGKYWRPGGPGERGSHLTCERNIRRLLNEMIEREVEKAVQVIRTAERQAKVPMELTREPPNG</sequence>
<evidence type="ECO:0000313" key="1">
    <source>
        <dbReference type="EMBL" id="KKL78797.1"/>
    </source>
</evidence>
<proteinExistence type="predicted"/>
<name>A0A0F9HUL6_9ZZZZ</name>
<accession>A0A0F9HUL6</accession>
<gene>
    <name evidence="1" type="ORF">LCGC14_2021240</name>
</gene>
<organism evidence="1">
    <name type="scientific">marine sediment metagenome</name>
    <dbReference type="NCBI Taxonomy" id="412755"/>
    <lineage>
        <taxon>unclassified sequences</taxon>
        <taxon>metagenomes</taxon>
        <taxon>ecological metagenomes</taxon>
    </lineage>
</organism>
<dbReference type="EMBL" id="LAZR01023349">
    <property type="protein sequence ID" value="KKL78797.1"/>
    <property type="molecule type" value="Genomic_DNA"/>
</dbReference>
<protein>
    <submittedName>
        <fullName evidence="1">Uncharacterized protein</fullName>
    </submittedName>
</protein>
<comment type="caution">
    <text evidence="1">The sequence shown here is derived from an EMBL/GenBank/DDBJ whole genome shotgun (WGS) entry which is preliminary data.</text>
</comment>
<reference evidence="1" key="1">
    <citation type="journal article" date="2015" name="Nature">
        <title>Complex archaea that bridge the gap between prokaryotes and eukaryotes.</title>
        <authorList>
            <person name="Spang A."/>
            <person name="Saw J.H."/>
            <person name="Jorgensen S.L."/>
            <person name="Zaremba-Niedzwiedzka K."/>
            <person name="Martijn J."/>
            <person name="Lind A.E."/>
            <person name="van Eijk R."/>
            <person name="Schleper C."/>
            <person name="Guy L."/>
            <person name="Ettema T.J."/>
        </authorList>
    </citation>
    <scope>NUCLEOTIDE SEQUENCE</scope>
</reference>
<dbReference type="AlphaFoldDB" id="A0A0F9HUL6"/>